<dbReference type="InterPro" id="IPR020904">
    <property type="entry name" value="Sc_DH/Rdtase_CS"/>
</dbReference>
<protein>
    <submittedName>
        <fullName evidence="3">KR domain-containing protein</fullName>
    </submittedName>
</protein>
<dbReference type="InterPro" id="IPR002347">
    <property type="entry name" value="SDR_fam"/>
</dbReference>
<dbReference type="PRINTS" id="PR00080">
    <property type="entry name" value="SDRFAMILY"/>
</dbReference>
<dbReference type="InterPro" id="IPR036291">
    <property type="entry name" value="NAD(P)-bd_dom_sf"/>
</dbReference>
<sequence length="251" mass="26382">MNASLKGRTVIVTGAGGQIGLAYCDALIEQGANLVMADLGDLSDKARQYCEQGGKAIAVQVDVSNNDQTQAMAKAALDAFGSIDGIINNAGFFRGCTFGSLMDIPAEEWDRCYAINVRGLWQCCKAVIPAMKQQGGGKIINVSSNTPYKGVPNFLHYVSSKAAVVGLSRAMAREVGAFNIQVNTLCPDLIPDAGITATQGDEADRRTVAGRCLQRTQKPEDMVGAALFLLGSGSDFVTGQSLLVNGGAHFL</sequence>
<dbReference type="FunFam" id="3.40.50.720:FF:000084">
    <property type="entry name" value="Short-chain dehydrogenase reductase"/>
    <property type="match status" value="1"/>
</dbReference>
<dbReference type="SUPFAM" id="SSF51735">
    <property type="entry name" value="NAD(P)-binding Rossmann-fold domains"/>
    <property type="match status" value="1"/>
</dbReference>
<evidence type="ECO:0000313" key="4">
    <source>
        <dbReference type="Proteomes" id="UP000245216"/>
    </source>
</evidence>
<dbReference type="Proteomes" id="UP000245216">
    <property type="component" value="Unassembled WGS sequence"/>
</dbReference>
<proteinExistence type="inferred from homology"/>
<dbReference type="PANTHER" id="PTHR42760:SF133">
    <property type="entry name" value="3-OXOACYL-[ACYL-CARRIER-PROTEIN] REDUCTASE"/>
    <property type="match status" value="1"/>
</dbReference>
<gene>
    <name evidence="3" type="ORF">DF183_11070</name>
</gene>
<dbReference type="GO" id="GO:0006633">
    <property type="term" value="P:fatty acid biosynthetic process"/>
    <property type="evidence" value="ECO:0007669"/>
    <property type="project" value="TreeGrafter"/>
</dbReference>
<dbReference type="RefSeq" id="WP_063691448.1">
    <property type="nucleotide sequence ID" value="NZ_CAXOKM010000012.1"/>
</dbReference>
<dbReference type="EMBL" id="QEXO01000003">
    <property type="protein sequence ID" value="PWE13711.1"/>
    <property type="molecule type" value="Genomic_DNA"/>
</dbReference>
<reference evidence="3 4" key="1">
    <citation type="submission" date="2018-05" db="EMBL/GenBank/DDBJ databases">
        <title>Genome Sequence of an Efficient Indole-Degrading Bacterium, Alcaligenes sp.YBY.</title>
        <authorList>
            <person name="Yang B."/>
        </authorList>
    </citation>
    <scope>NUCLEOTIDE SEQUENCE [LARGE SCALE GENOMIC DNA]</scope>
    <source>
        <strain evidence="3 4">YBY</strain>
    </source>
</reference>
<keyword evidence="2" id="KW-0560">Oxidoreductase</keyword>
<organism evidence="3 4">
    <name type="scientific">Alcaligenes faecalis</name>
    <dbReference type="NCBI Taxonomy" id="511"/>
    <lineage>
        <taxon>Bacteria</taxon>
        <taxon>Pseudomonadati</taxon>
        <taxon>Pseudomonadota</taxon>
        <taxon>Betaproteobacteria</taxon>
        <taxon>Burkholderiales</taxon>
        <taxon>Alcaligenaceae</taxon>
        <taxon>Alcaligenes</taxon>
    </lineage>
</organism>
<name>A0A2U2BI92_ALCFA</name>
<dbReference type="AlphaFoldDB" id="A0A2U2BI92"/>
<dbReference type="GO" id="GO:0048038">
    <property type="term" value="F:quinone binding"/>
    <property type="evidence" value="ECO:0007669"/>
    <property type="project" value="TreeGrafter"/>
</dbReference>
<evidence type="ECO:0000313" key="3">
    <source>
        <dbReference type="EMBL" id="PWE13711.1"/>
    </source>
</evidence>
<accession>A0A2U2BI92</accession>
<dbReference type="PANTHER" id="PTHR42760">
    <property type="entry name" value="SHORT-CHAIN DEHYDROGENASES/REDUCTASES FAMILY MEMBER"/>
    <property type="match status" value="1"/>
</dbReference>
<reference evidence="3 4" key="2">
    <citation type="submission" date="2018-05" db="EMBL/GenBank/DDBJ databases">
        <authorList>
            <person name="Lanie J.A."/>
            <person name="Ng W.-L."/>
            <person name="Kazmierczak K.M."/>
            <person name="Andrzejewski T.M."/>
            <person name="Davidsen T.M."/>
            <person name="Wayne K.J."/>
            <person name="Tettelin H."/>
            <person name="Glass J.I."/>
            <person name="Rusch D."/>
            <person name="Podicherti R."/>
            <person name="Tsui H.-C.T."/>
            <person name="Winkler M.E."/>
        </authorList>
    </citation>
    <scope>NUCLEOTIDE SEQUENCE [LARGE SCALE GENOMIC DNA]</scope>
    <source>
        <strain evidence="3 4">YBY</strain>
    </source>
</reference>
<evidence type="ECO:0000256" key="2">
    <source>
        <dbReference type="ARBA" id="ARBA00023002"/>
    </source>
</evidence>
<dbReference type="Gene3D" id="3.40.50.720">
    <property type="entry name" value="NAD(P)-binding Rossmann-like Domain"/>
    <property type="match status" value="1"/>
</dbReference>
<evidence type="ECO:0000256" key="1">
    <source>
        <dbReference type="ARBA" id="ARBA00006484"/>
    </source>
</evidence>
<dbReference type="Pfam" id="PF13561">
    <property type="entry name" value="adh_short_C2"/>
    <property type="match status" value="1"/>
</dbReference>
<comment type="caution">
    <text evidence="3">The sequence shown here is derived from an EMBL/GenBank/DDBJ whole genome shotgun (WGS) entry which is preliminary data.</text>
</comment>
<dbReference type="STRING" id="511.UZ73_13835"/>
<dbReference type="PRINTS" id="PR00081">
    <property type="entry name" value="GDHRDH"/>
</dbReference>
<dbReference type="CDD" id="cd05233">
    <property type="entry name" value="SDR_c"/>
    <property type="match status" value="1"/>
</dbReference>
<dbReference type="PROSITE" id="PS00061">
    <property type="entry name" value="ADH_SHORT"/>
    <property type="match status" value="1"/>
</dbReference>
<comment type="similarity">
    <text evidence="1">Belongs to the short-chain dehydrogenases/reductases (SDR) family.</text>
</comment>
<dbReference type="GO" id="GO:0016616">
    <property type="term" value="F:oxidoreductase activity, acting on the CH-OH group of donors, NAD or NADP as acceptor"/>
    <property type="evidence" value="ECO:0007669"/>
    <property type="project" value="TreeGrafter"/>
</dbReference>